<reference evidence="1 2" key="1">
    <citation type="journal article" date="2019" name="Sci. Rep.">
        <title>Orb-weaving spider Araneus ventricosus genome elucidates the spidroin gene catalogue.</title>
        <authorList>
            <person name="Kono N."/>
            <person name="Nakamura H."/>
            <person name="Ohtoshi R."/>
            <person name="Moran D.A.P."/>
            <person name="Shinohara A."/>
            <person name="Yoshida Y."/>
            <person name="Fujiwara M."/>
            <person name="Mori M."/>
            <person name="Tomita M."/>
            <person name="Arakawa K."/>
        </authorList>
    </citation>
    <scope>NUCLEOTIDE SEQUENCE [LARGE SCALE GENOMIC DNA]</scope>
</reference>
<evidence type="ECO:0000313" key="1">
    <source>
        <dbReference type="EMBL" id="GBN72356.1"/>
    </source>
</evidence>
<protein>
    <submittedName>
        <fullName evidence="1">Uncharacterized protein</fullName>
    </submittedName>
</protein>
<dbReference type="EMBL" id="BGPR01143454">
    <property type="protein sequence ID" value="GBN72356.1"/>
    <property type="molecule type" value="Genomic_DNA"/>
</dbReference>
<comment type="caution">
    <text evidence="1">The sequence shown here is derived from an EMBL/GenBank/DDBJ whole genome shotgun (WGS) entry which is preliminary data.</text>
</comment>
<accession>A0A4Y2RA82</accession>
<proteinExistence type="predicted"/>
<dbReference type="Proteomes" id="UP000499080">
    <property type="component" value="Unassembled WGS sequence"/>
</dbReference>
<evidence type="ECO:0000313" key="2">
    <source>
        <dbReference type="Proteomes" id="UP000499080"/>
    </source>
</evidence>
<gene>
    <name evidence="1" type="ORF">AVEN_243547_1</name>
</gene>
<name>A0A4Y2RA82_ARAVE</name>
<organism evidence="1 2">
    <name type="scientific">Araneus ventricosus</name>
    <name type="common">Orbweaver spider</name>
    <name type="synonym">Epeira ventricosa</name>
    <dbReference type="NCBI Taxonomy" id="182803"/>
    <lineage>
        <taxon>Eukaryota</taxon>
        <taxon>Metazoa</taxon>
        <taxon>Ecdysozoa</taxon>
        <taxon>Arthropoda</taxon>
        <taxon>Chelicerata</taxon>
        <taxon>Arachnida</taxon>
        <taxon>Araneae</taxon>
        <taxon>Araneomorphae</taxon>
        <taxon>Entelegynae</taxon>
        <taxon>Araneoidea</taxon>
        <taxon>Araneidae</taxon>
        <taxon>Araneus</taxon>
    </lineage>
</organism>
<keyword evidence="2" id="KW-1185">Reference proteome</keyword>
<dbReference type="AlphaFoldDB" id="A0A4Y2RA82"/>
<sequence length="106" mass="12088">MSPSEAKKFHDSHIFNKQKLAWPSGTVSALRSDICTRRKPDVLNGLRQAKYIGCHTSSSISGVEVCRRGFLLRCRPHHQTTVQNYKVRLRVVSFCFKADLDLTKIN</sequence>